<reference evidence="1" key="1">
    <citation type="submission" date="2019-03" db="EMBL/GenBank/DDBJ databases">
        <title>Lake Tanganyika Metagenome-Assembled Genomes (MAGs).</title>
        <authorList>
            <person name="Tran P."/>
        </authorList>
    </citation>
    <scope>NUCLEOTIDE SEQUENCE</scope>
    <source>
        <strain evidence="1">K_DeepCast_150m_m2_040</strain>
    </source>
</reference>
<evidence type="ECO:0000313" key="2">
    <source>
        <dbReference type="Proteomes" id="UP000779900"/>
    </source>
</evidence>
<organism evidence="1 2">
    <name type="scientific">candidate division WOR-3 bacterium</name>
    <dbReference type="NCBI Taxonomy" id="2052148"/>
    <lineage>
        <taxon>Bacteria</taxon>
        <taxon>Bacteria division WOR-3</taxon>
    </lineage>
</organism>
<accession>A0A938BPP6</accession>
<protein>
    <submittedName>
        <fullName evidence="1">Uncharacterized protein</fullName>
    </submittedName>
</protein>
<sequence>MENPLPQILAKDPRYKSEAYVFVHDALGYTWQRLEQRRHVTGRELLEGIKDLALKRYGQMAHAVLRSWGVRTTDDFGNLVFNLVDAGLLSKTEEDRIEDFHAVYDFDDAFVGSYDIGDSSRTE</sequence>
<dbReference type="InterPro" id="IPR026406">
    <property type="entry name" value="Ver/Plancto_CHP"/>
</dbReference>
<evidence type="ECO:0000313" key="1">
    <source>
        <dbReference type="EMBL" id="MBM3331376.1"/>
    </source>
</evidence>
<gene>
    <name evidence="1" type="ORF">FJY68_05920</name>
</gene>
<name>A0A938BPP6_UNCW3</name>
<dbReference type="AlphaFoldDB" id="A0A938BPP6"/>
<proteinExistence type="predicted"/>
<comment type="caution">
    <text evidence="1">The sequence shown here is derived from an EMBL/GenBank/DDBJ whole genome shotgun (WGS) entry which is preliminary data.</text>
</comment>
<dbReference type="EMBL" id="VGIR01000027">
    <property type="protein sequence ID" value="MBM3331376.1"/>
    <property type="molecule type" value="Genomic_DNA"/>
</dbReference>
<dbReference type="Proteomes" id="UP000779900">
    <property type="component" value="Unassembled WGS sequence"/>
</dbReference>
<dbReference type="NCBIfam" id="TIGR04138">
    <property type="entry name" value="Plancto_Ver_chp"/>
    <property type="match status" value="1"/>
</dbReference>